<evidence type="ECO:0000256" key="2">
    <source>
        <dbReference type="ARBA" id="ARBA00023127"/>
    </source>
</evidence>
<evidence type="ECO:0000313" key="9">
    <source>
        <dbReference type="Proteomes" id="UP000653454"/>
    </source>
</evidence>
<dbReference type="GO" id="GO:0016538">
    <property type="term" value="F:cyclin-dependent protein serine/threonine kinase regulator activity"/>
    <property type="evidence" value="ECO:0007669"/>
    <property type="project" value="InterPro"/>
</dbReference>
<dbReference type="PANTHER" id="PTHR10177">
    <property type="entry name" value="CYCLINS"/>
    <property type="match status" value="1"/>
</dbReference>
<comment type="caution">
    <text evidence="8">The sequence shown here is derived from an EMBL/GenBank/DDBJ whole genome shotgun (WGS) entry which is preliminary data.</text>
</comment>
<dbReference type="SMART" id="SM01332">
    <property type="entry name" value="Cyclin_C"/>
    <property type="match status" value="1"/>
</dbReference>
<dbReference type="GO" id="GO:0005634">
    <property type="term" value="C:nucleus"/>
    <property type="evidence" value="ECO:0007669"/>
    <property type="project" value="UniProtKB-ARBA"/>
</dbReference>
<dbReference type="Pfam" id="PF02984">
    <property type="entry name" value="Cyclin_C"/>
    <property type="match status" value="1"/>
</dbReference>
<feature type="domain" description="Cyclin-like" evidence="6">
    <location>
        <begin position="371"/>
        <end position="476"/>
    </location>
</feature>
<dbReference type="InterPro" id="IPR039361">
    <property type="entry name" value="Cyclin"/>
</dbReference>
<evidence type="ECO:0000256" key="1">
    <source>
        <dbReference type="ARBA" id="ARBA00022618"/>
    </source>
</evidence>
<dbReference type="InterPro" id="IPR004367">
    <property type="entry name" value="Cyclin_C-dom"/>
</dbReference>
<dbReference type="SMART" id="SM00385">
    <property type="entry name" value="CYCLIN"/>
    <property type="match status" value="2"/>
</dbReference>
<dbReference type="Gene3D" id="1.10.472.10">
    <property type="entry name" value="Cyclin-like"/>
    <property type="match status" value="3"/>
</dbReference>
<keyword evidence="9" id="KW-1185">Reference proteome</keyword>
<dbReference type="AlphaFoldDB" id="A0A8S4D3U0"/>
<feature type="domain" description="Cyclin C-terminal" evidence="7">
    <location>
        <begin position="367"/>
        <end position="507"/>
    </location>
</feature>
<organism evidence="8 9">
    <name type="scientific">Plutella xylostella</name>
    <name type="common">Diamondback moth</name>
    <name type="synonym">Plutella maculipennis</name>
    <dbReference type="NCBI Taxonomy" id="51655"/>
    <lineage>
        <taxon>Eukaryota</taxon>
        <taxon>Metazoa</taxon>
        <taxon>Ecdysozoa</taxon>
        <taxon>Arthropoda</taxon>
        <taxon>Hexapoda</taxon>
        <taxon>Insecta</taxon>
        <taxon>Pterygota</taxon>
        <taxon>Neoptera</taxon>
        <taxon>Endopterygota</taxon>
        <taxon>Lepidoptera</taxon>
        <taxon>Glossata</taxon>
        <taxon>Ditrysia</taxon>
        <taxon>Yponomeutoidea</taxon>
        <taxon>Plutellidae</taxon>
        <taxon>Plutella</taxon>
    </lineage>
</organism>
<comment type="similarity">
    <text evidence="4">Belongs to the cyclin family.</text>
</comment>
<evidence type="ECO:0000259" key="6">
    <source>
        <dbReference type="SMART" id="SM00385"/>
    </source>
</evidence>
<feature type="region of interest" description="Disordered" evidence="5">
    <location>
        <begin position="509"/>
        <end position="535"/>
    </location>
</feature>
<keyword evidence="2 4" id="KW-0195">Cyclin</keyword>
<dbReference type="FunFam" id="1.10.472.10:FF:000001">
    <property type="entry name" value="G2/mitotic-specific cyclin"/>
    <property type="match status" value="1"/>
</dbReference>
<gene>
    <name evidence="8" type="ORF">PLXY2_LOCUS725</name>
</gene>
<evidence type="ECO:0000259" key="7">
    <source>
        <dbReference type="SMART" id="SM01332"/>
    </source>
</evidence>
<dbReference type="SUPFAM" id="SSF47954">
    <property type="entry name" value="Cyclin-like"/>
    <property type="match status" value="3"/>
</dbReference>
<dbReference type="Proteomes" id="UP000653454">
    <property type="component" value="Unassembled WGS sequence"/>
</dbReference>
<sequence length="535" mass="60446">MASFRIHEDQENAALGLRKDNADVFSASQRRALGDLSQFACNQNRNLKLPGLANVPCKAQDENRTVRQINNEKNIVPPVAQFRAFSVYEDNKPGAAAEPDSKKQTTFKFVVKENNKKENLFQNAAENARAICAQQEKADRPKETSVVRLPLQEKKNAAIESPMSVVHDSSILSQMSISKNESQIVDDDEEDTTTAQTDREMFFHVVEYRQDIYEYMREIEIKHRANPRYMRKQPDITHSMRAILVDWLAEVCEEYSQQSETLHLAVSYVDRFLSYMSVLRAKLQLQSETLHLAVSYVDRFLSYMSVLRAKLQLVGTAATFIAAKYEEVYPPEVGEFVYITDDTYTKREVLRMEHLILKVLSFDLSTPTALAFLSHYCISNGLSKKTFHLAAYIAELSLLEADPYLQYKPSIIAASSLATARHCLLCRHCDPEATSDLPETRLPLPECIAVAWPPALERCSGYEAADLQACMKELARTHSHAPLQAHQAIPEKFKNNKFEGVSTVEPRPMFAVPKYTPPAPAAKPDARPAEPARPT</sequence>
<feature type="compositionally biased region" description="Basic and acidic residues" evidence="5">
    <location>
        <begin position="524"/>
        <end position="535"/>
    </location>
</feature>
<evidence type="ECO:0000256" key="3">
    <source>
        <dbReference type="ARBA" id="ARBA00023306"/>
    </source>
</evidence>
<dbReference type="CDD" id="cd20504">
    <property type="entry name" value="CYCLIN_CCNA_rpt1"/>
    <property type="match status" value="1"/>
</dbReference>
<evidence type="ECO:0000256" key="5">
    <source>
        <dbReference type="SAM" id="MobiDB-lite"/>
    </source>
</evidence>
<keyword evidence="3" id="KW-0131">Cell cycle</keyword>
<feature type="domain" description="Cyclin-like" evidence="6">
    <location>
        <begin position="274"/>
        <end position="358"/>
    </location>
</feature>
<dbReference type="Pfam" id="PF00134">
    <property type="entry name" value="Cyclin_N"/>
    <property type="match status" value="1"/>
</dbReference>
<dbReference type="PIRSF" id="PIRSF001771">
    <property type="entry name" value="Cyclin_A_B_D_E"/>
    <property type="match status" value="1"/>
</dbReference>
<evidence type="ECO:0000313" key="8">
    <source>
        <dbReference type="EMBL" id="CAG9091086.1"/>
    </source>
</evidence>
<reference evidence="8" key="1">
    <citation type="submission" date="2020-11" db="EMBL/GenBank/DDBJ databases">
        <authorList>
            <person name="Whiteford S."/>
        </authorList>
    </citation>
    <scope>NUCLEOTIDE SEQUENCE</scope>
</reference>
<accession>A0A8S4D3U0</accession>
<protein>
    <submittedName>
        <fullName evidence="8">(diamondback moth) hypothetical protein</fullName>
    </submittedName>
</protein>
<dbReference type="InterPro" id="IPR006671">
    <property type="entry name" value="Cyclin_N"/>
</dbReference>
<evidence type="ECO:0000256" key="4">
    <source>
        <dbReference type="RuleBase" id="RU000383"/>
    </source>
</evidence>
<dbReference type="InterPro" id="IPR046965">
    <property type="entry name" value="Cyclin_A/B-like"/>
</dbReference>
<keyword evidence="1" id="KW-0132">Cell division</keyword>
<dbReference type="InterPro" id="IPR036915">
    <property type="entry name" value="Cyclin-like_sf"/>
</dbReference>
<proteinExistence type="inferred from homology"/>
<dbReference type="GO" id="GO:0051301">
    <property type="term" value="P:cell division"/>
    <property type="evidence" value="ECO:0007669"/>
    <property type="project" value="UniProtKB-KW"/>
</dbReference>
<dbReference type="EMBL" id="CAJHNJ030000002">
    <property type="protein sequence ID" value="CAG9091086.1"/>
    <property type="molecule type" value="Genomic_DNA"/>
</dbReference>
<dbReference type="GO" id="GO:0044772">
    <property type="term" value="P:mitotic cell cycle phase transition"/>
    <property type="evidence" value="ECO:0007669"/>
    <property type="project" value="InterPro"/>
</dbReference>
<dbReference type="InterPro" id="IPR013763">
    <property type="entry name" value="Cyclin-like_dom"/>
</dbReference>
<name>A0A8S4D3U0_PLUXY</name>